<evidence type="ECO:0000313" key="2">
    <source>
        <dbReference type="Proteomes" id="UP001234297"/>
    </source>
</evidence>
<sequence>MADRTQFNKALIVCFALCTAIYGSMAIIGYLMFGQATLSQITLNLPKHSIASKVATWTTVVNPFTKYPFGTKLLY</sequence>
<evidence type="ECO:0000313" key="1">
    <source>
        <dbReference type="EMBL" id="KAJ8617202.1"/>
    </source>
</evidence>
<accession>A0ACC2K7W5</accession>
<protein>
    <submittedName>
        <fullName evidence="1">Uncharacterized protein</fullName>
    </submittedName>
</protein>
<dbReference type="Proteomes" id="UP001234297">
    <property type="component" value="Chromosome 4"/>
</dbReference>
<proteinExistence type="predicted"/>
<name>A0ACC2K7W5_PERAE</name>
<gene>
    <name evidence="1" type="ORF">MRB53_013388</name>
</gene>
<comment type="caution">
    <text evidence="1">The sequence shown here is derived from an EMBL/GenBank/DDBJ whole genome shotgun (WGS) entry which is preliminary data.</text>
</comment>
<dbReference type="EMBL" id="CM056812">
    <property type="protein sequence ID" value="KAJ8617202.1"/>
    <property type="molecule type" value="Genomic_DNA"/>
</dbReference>
<organism evidence="1 2">
    <name type="scientific">Persea americana</name>
    <name type="common">Avocado</name>
    <dbReference type="NCBI Taxonomy" id="3435"/>
    <lineage>
        <taxon>Eukaryota</taxon>
        <taxon>Viridiplantae</taxon>
        <taxon>Streptophyta</taxon>
        <taxon>Embryophyta</taxon>
        <taxon>Tracheophyta</taxon>
        <taxon>Spermatophyta</taxon>
        <taxon>Magnoliopsida</taxon>
        <taxon>Magnoliidae</taxon>
        <taxon>Laurales</taxon>
        <taxon>Lauraceae</taxon>
        <taxon>Persea</taxon>
    </lineage>
</organism>
<keyword evidence="2" id="KW-1185">Reference proteome</keyword>
<reference evidence="1 2" key="1">
    <citation type="journal article" date="2022" name="Hortic Res">
        <title>A haplotype resolved chromosomal level avocado genome allows analysis of novel avocado genes.</title>
        <authorList>
            <person name="Nath O."/>
            <person name="Fletcher S.J."/>
            <person name="Hayward A."/>
            <person name="Shaw L.M."/>
            <person name="Masouleh A.K."/>
            <person name="Furtado A."/>
            <person name="Henry R.J."/>
            <person name="Mitter N."/>
        </authorList>
    </citation>
    <scope>NUCLEOTIDE SEQUENCE [LARGE SCALE GENOMIC DNA]</scope>
    <source>
        <strain evidence="2">cv. Hass</strain>
    </source>
</reference>